<feature type="domain" description="BRO1" evidence="1">
    <location>
        <begin position="1"/>
        <end position="392"/>
    </location>
</feature>
<comment type="caution">
    <text evidence="2">The sequence shown here is derived from an EMBL/GenBank/DDBJ whole genome shotgun (WGS) entry which is preliminary data.</text>
</comment>
<dbReference type="GO" id="GO:0043328">
    <property type="term" value="P:protein transport to vacuole involved in ubiquitin-dependent protein catabolic process via the multivesicular body sorting pathway"/>
    <property type="evidence" value="ECO:0007669"/>
    <property type="project" value="TreeGrafter"/>
</dbReference>
<evidence type="ECO:0000313" key="3">
    <source>
        <dbReference type="Proteomes" id="UP001153069"/>
    </source>
</evidence>
<evidence type="ECO:0000313" key="2">
    <source>
        <dbReference type="EMBL" id="CAB9530882.1"/>
    </source>
</evidence>
<organism evidence="2 3">
    <name type="scientific">Seminavis robusta</name>
    <dbReference type="NCBI Taxonomy" id="568900"/>
    <lineage>
        <taxon>Eukaryota</taxon>
        <taxon>Sar</taxon>
        <taxon>Stramenopiles</taxon>
        <taxon>Ochrophyta</taxon>
        <taxon>Bacillariophyta</taxon>
        <taxon>Bacillariophyceae</taxon>
        <taxon>Bacillariophycidae</taxon>
        <taxon>Naviculales</taxon>
        <taxon>Naviculaceae</taxon>
        <taxon>Seminavis</taxon>
    </lineage>
</organism>
<accession>A0A9N8F1E1</accession>
<dbReference type="AlphaFoldDB" id="A0A9N8F1E1"/>
<dbReference type="Gene3D" id="1.25.40.280">
    <property type="entry name" value="alix/aip1 like domains"/>
    <property type="match status" value="1"/>
</dbReference>
<keyword evidence="3" id="KW-1185">Reference proteome</keyword>
<dbReference type="EMBL" id="CAICTM010003092">
    <property type="protein sequence ID" value="CAB9530882.1"/>
    <property type="molecule type" value="Genomic_DNA"/>
</dbReference>
<dbReference type="PANTHER" id="PTHR23030:SF30">
    <property type="entry name" value="TYROSINE-PROTEIN PHOSPHATASE NON-RECEPTOR TYPE 23"/>
    <property type="match status" value="1"/>
</dbReference>
<dbReference type="InterPro" id="IPR038499">
    <property type="entry name" value="BRO1_sf"/>
</dbReference>
<dbReference type="GO" id="GO:0005768">
    <property type="term" value="C:endosome"/>
    <property type="evidence" value="ECO:0007669"/>
    <property type="project" value="TreeGrafter"/>
</dbReference>
<dbReference type="Pfam" id="PF03097">
    <property type="entry name" value="BRO1"/>
    <property type="match status" value="1"/>
</dbReference>
<dbReference type="PROSITE" id="PS51180">
    <property type="entry name" value="BRO1"/>
    <property type="match status" value="1"/>
</dbReference>
<dbReference type="SMART" id="SM01041">
    <property type="entry name" value="BRO1"/>
    <property type="match status" value="1"/>
</dbReference>
<reference evidence="2" key="1">
    <citation type="submission" date="2020-06" db="EMBL/GenBank/DDBJ databases">
        <authorList>
            <consortium name="Plant Systems Biology data submission"/>
        </authorList>
    </citation>
    <scope>NUCLEOTIDE SEQUENCE</scope>
    <source>
        <strain evidence="2">D6</strain>
    </source>
</reference>
<name>A0A9N8F1E1_9STRA</name>
<dbReference type="PANTHER" id="PTHR23030">
    <property type="entry name" value="PCD6 INTERACTING PROTEIN-RELATED"/>
    <property type="match status" value="1"/>
</dbReference>
<dbReference type="InterPro" id="IPR004328">
    <property type="entry name" value="BRO1_dom"/>
</dbReference>
<gene>
    <name evidence="2" type="ORF">SEMRO_3094_G343610.1</name>
</gene>
<protein>
    <submittedName>
        <fullName evidence="2">Rhophilin, Rho GTPase binding protein</fullName>
    </submittedName>
</protein>
<dbReference type="OrthoDB" id="2141925at2759"/>
<proteinExistence type="predicted"/>
<sequence>MLLLPLKSPVYYDLQTSLGNWLDSDQEVSFQSSGNGDDPPMVLPKPPFTSQQCRTELLRLHSLRKCLSNSILKPHSHKAASEENALEDSMEYHAALLEFEQRGFPTLDDENNELELVWKAAFSPQKEGHHTLVWDRACCLWNIAALYSQKMLTLAENYAEERDAQKQIIQYSQTAASLLNILGQLVNSDENMDLATVEMSKPMITFWEKWFLAQAQSTIPKIADQSKHSILAALHASTHQLFNEALACAQDPRLQSEVPRFAKEWGAYCKAQSMLSSAKAEYHMALAHRTTQQWGHELARLKTCWQKLQEAHKFLEAASEEQSLIGIRRQVDTYLPFVENRYQQAHTDNTTVYQDEVPASLPDVEPKQLAKLNGGTLPEPMTNPKVKLFVNL</sequence>
<dbReference type="Proteomes" id="UP001153069">
    <property type="component" value="Unassembled WGS sequence"/>
</dbReference>
<evidence type="ECO:0000259" key="1">
    <source>
        <dbReference type="PROSITE" id="PS51180"/>
    </source>
</evidence>